<organism evidence="2 3">
    <name type="scientific">Amycolatopsis viridis</name>
    <dbReference type="NCBI Taxonomy" id="185678"/>
    <lineage>
        <taxon>Bacteria</taxon>
        <taxon>Bacillati</taxon>
        <taxon>Actinomycetota</taxon>
        <taxon>Actinomycetes</taxon>
        <taxon>Pseudonocardiales</taxon>
        <taxon>Pseudonocardiaceae</taxon>
        <taxon>Amycolatopsis</taxon>
    </lineage>
</organism>
<evidence type="ECO:0000313" key="2">
    <source>
        <dbReference type="EMBL" id="NIH79224.1"/>
    </source>
</evidence>
<dbReference type="PANTHER" id="PTHR43464">
    <property type="entry name" value="METHYLTRANSFERASE"/>
    <property type="match status" value="1"/>
</dbReference>
<keyword evidence="2" id="KW-0808">Transferase</keyword>
<dbReference type="EMBL" id="JAANOU010000001">
    <property type="protein sequence ID" value="NIH79224.1"/>
    <property type="molecule type" value="Genomic_DNA"/>
</dbReference>
<dbReference type="Pfam" id="PF08242">
    <property type="entry name" value="Methyltransf_12"/>
    <property type="match status" value="1"/>
</dbReference>
<feature type="domain" description="Methyltransferase type 12" evidence="1">
    <location>
        <begin position="41"/>
        <end position="136"/>
    </location>
</feature>
<accession>A0ABX0SRV9</accession>
<protein>
    <submittedName>
        <fullName evidence="2">SAM-dependent methyltransferase</fullName>
    </submittedName>
</protein>
<dbReference type="PANTHER" id="PTHR43464:SF3">
    <property type="entry name" value="SAM-DEPENDENT METHYLTRANSFERASE"/>
    <property type="match status" value="1"/>
</dbReference>
<dbReference type="Proteomes" id="UP000754495">
    <property type="component" value="Unassembled WGS sequence"/>
</dbReference>
<keyword evidence="3" id="KW-1185">Reference proteome</keyword>
<gene>
    <name evidence="2" type="ORF">FHX46_001754</name>
</gene>
<dbReference type="GO" id="GO:0032259">
    <property type="term" value="P:methylation"/>
    <property type="evidence" value="ECO:0007669"/>
    <property type="project" value="UniProtKB-KW"/>
</dbReference>
<dbReference type="SUPFAM" id="SSF53335">
    <property type="entry name" value="S-adenosyl-L-methionine-dependent methyltransferases"/>
    <property type="match status" value="1"/>
</dbReference>
<evidence type="ECO:0000313" key="3">
    <source>
        <dbReference type="Proteomes" id="UP000754495"/>
    </source>
</evidence>
<dbReference type="InterPro" id="IPR013217">
    <property type="entry name" value="Methyltransf_12"/>
</dbReference>
<dbReference type="CDD" id="cd02440">
    <property type="entry name" value="AdoMet_MTases"/>
    <property type="match status" value="1"/>
</dbReference>
<dbReference type="RefSeq" id="WP_167112283.1">
    <property type="nucleotide sequence ID" value="NZ_JAANOU010000001.1"/>
</dbReference>
<comment type="caution">
    <text evidence="2">The sequence shown here is derived from an EMBL/GenBank/DDBJ whole genome shotgun (WGS) entry which is preliminary data.</text>
</comment>
<evidence type="ECO:0000259" key="1">
    <source>
        <dbReference type="Pfam" id="PF08242"/>
    </source>
</evidence>
<dbReference type="Gene3D" id="3.40.50.150">
    <property type="entry name" value="Vaccinia Virus protein VP39"/>
    <property type="match status" value="1"/>
</dbReference>
<proteinExistence type="predicted"/>
<dbReference type="InterPro" id="IPR029063">
    <property type="entry name" value="SAM-dependent_MTases_sf"/>
</dbReference>
<dbReference type="GO" id="GO:0008168">
    <property type="term" value="F:methyltransferase activity"/>
    <property type="evidence" value="ECO:0007669"/>
    <property type="project" value="UniProtKB-KW"/>
</dbReference>
<name>A0ABX0SRV9_9PSEU</name>
<sequence length="236" mass="25721">MDRDLISRLAHADHPVAAPLGDESVTRLLARGLPRLDARILDLGCGGGEWLLRALELRPQARGEGVDLSAVALEHARREAERRGLADRLTVHHLDAAEFTGPPADLVLCVGSTHAFGGLLPALAAARKLLAPGGRVIVGDGYWEQEPSAEAVELLGDLADLPTTVDMVTADGWVPVYGHLSTRHELDDYEWNWSGSLAERAPDQLATATEHRDEWLRGYRHCFGFLTLVLTPVARR</sequence>
<keyword evidence="2" id="KW-0489">Methyltransferase</keyword>
<reference evidence="2 3" key="1">
    <citation type="submission" date="2020-03" db="EMBL/GenBank/DDBJ databases">
        <title>Sequencing the genomes of 1000 actinobacteria strains.</title>
        <authorList>
            <person name="Klenk H.-P."/>
        </authorList>
    </citation>
    <scope>NUCLEOTIDE SEQUENCE [LARGE SCALE GENOMIC DNA]</scope>
    <source>
        <strain evidence="2 3">DSM 45668</strain>
    </source>
</reference>